<evidence type="ECO:0000313" key="13">
    <source>
        <dbReference type="EMBL" id="PKV76377.1"/>
    </source>
</evidence>
<dbReference type="InterPro" id="IPR017945">
    <property type="entry name" value="DHBP_synth_RibB-like_a/b_dom"/>
</dbReference>
<protein>
    <recommendedName>
        <fullName evidence="10">L-threonylcarbamoyladenylate synthase</fullName>
        <ecNumber evidence="3">2.7.7.87</ecNumber>
    </recommendedName>
    <alternativeName>
        <fullName evidence="10">L-threonylcarbamoyladenylate synthase</fullName>
    </alternativeName>
</protein>
<dbReference type="GO" id="GO:0005524">
    <property type="term" value="F:ATP binding"/>
    <property type="evidence" value="ECO:0007669"/>
    <property type="project" value="UniProtKB-KW"/>
</dbReference>
<keyword evidence="5" id="KW-0808">Transferase</keyword>
<evidence type="ECO:0000259" key="12">
    <source>
        <dbReference type="PROSITE" id="PS51163"/>
    </source>
</evidence>
<dbReference type="SUPFAM" id="SSF55821">
    <property type="entry name" value="YrdC/RibB"/>
    <property type="match status" value="1"/>
</dbReference>
<gene>
    <name evidence="13" type="ORF">BD749_1330</name>
</gene>
<keyword evidence="14" id="KW-1185">Reference proteome</keyword>
<organism evidence="13 14">
    <name type="scientific">Pontibacter ramchanderi</name>
    <dbReference type="NCBI Taxonomy" id="1179743"/>
    <lineage>
        <taxon>Bacteria</taxon>
        <taxon>Pseudomonadati</taxon>
        <taxon>Bacteroidota</taxon>
        <taxon>Cytophagia</taxon>
        <taxon>Cytophagales</taxon>
        <taxon>Hymenobacteraceae</taxon>
        <taxon>Pontibacter</taxon>
    </lineage>
</organism>
<keyword evidence="9" id="KW-0067">ATP-binding</keyword>
<dbReference type="PANTHER" id="PTHR17490">
    <property type="entry name" value="SUA5"/>
    <property type="match status" value="1"/>
</dbReference>
<sequence>MNQLVKQVQAAEEELLVGNVILYPTDTVWGIGCDAENAEAVKKIYKIKEREESKSMIVLMSNVEMLRRYIESVPEDFEKLVESQERPTTFVLSGAQNLPKELIAEDGSIGIRIANDEFCHRLMQQIGRPLVSTSANVSGEPSPRTFAEISDTIKERVDYVVQWRQEEEVESRPSCIIRIDEKGKQTIIRE</sequence>
<dbReference type="InterPro" id="IPR050156">
    <property type="entry name" value="TC-AMP_synthase_SUA5"/>
</dbReference>
<comment type="subcellular location">
    <subcellularLocation>
        <location evidence="1">Cytoplasm</location>
    </subcellularLocation>
</comment>
<name>A0A2N3V417_9BACT</name>
<dbReference type="GO" id="GO:0008033">
    <property type="term" value="P:tRNA processing"/>
    <property type="evidence" value="ECO:0007669"/>
    <property type="project" value="UniProtKB-KW"/>
</dbReference>
<evidence type="ECO:0000313" key="14">
    <source>
        <dbReference type="Proteomes" id="UP000233782"/>
    </source>
</evidence>
<dbReference type="PANTHER" id="PTHR17490:SF16">
    <property type="entry name" value="THREONYLCARBAMOYL-AMP SYNTHASE"/>
    <property type="match status" value="1"/>
</dbReference>
<keyword evidence="4" id="KW-0963">Cytoplasm</keyword>
<dbReference type="Proteomes" id="UP000233782">
    <property type="component" value="Unassembled WGS sequence"/>
</dbReference>
<dbReference type="OrthoDB" id="9814580at2"/>
<keyword evidence="6" id="KW-0819">tRNA processing</keyword>
<dbReference type="GO" id="GO:0003725">
    <property type="term" value="F:double-stranded RNA binding"/>
    <property type="evidence" value="ECO:0007669"/>
    <property type="project" value="InterPro"/>
</dbReference>
<evidence type="ECO:0000256" key="11">
    <source>
        <dbReference type="ARBA" id="ARBA00048366"/>
    </source>
</evidence>
<evidence type="ECO:0000256" key="9">
    <source>
        <dbReference type="ARBA" id="ARBA00022840"/>
    </source>
</evidence>
<keyword evidence="7" id="KW-0548">Nucleotidyltransferase</keyword>
<evidence type="ECO:0000256" key="6">
    <source>
        <dbReference type="ARBA" id="ARBA00022694"/>
    </source>
</evidence>
<feature type="domain" description="YrdC-like" evidence="12">
    <location>
        <begin position="5"/>
        <end position="190"/>
    </location>
</feature>
<dbReference type="EMBL" id="PJMU01000001">
    <property type="protein sequence ID" value="PKV76377.1"/>
    <property type="molecule type" value="Genomic_DNA"/>
</dbReference>
<accession>A0A2N3V417</accession>
<evidence type="ECO:0000256" key="5">
    <source>
        <dbReference type="ARBA" id="ARBA00022679"/>
    </source>
</evidence>
<reference evidence="13 14" key="1">
    <citation type="submission" date="2017-12" db="EMBL/GenBank/DDBJ databases">
        <title>Genomic Encyclopedia of Type Strains, Phase III (KMG-III): the genomes of soil and plant-associated and newly described type strains.</title>
        <authorList>
            <person name="Whitman W."/>
        </authorList>
    </citation>
    <scope>NUCLEOTIDE SEQUENCE [LARGE SCALE GENOMIC DNA]</scope>
    <source>
        <strain evidence="13 14">LP43</strain>
    </source>
</reference>
<evidence type="ECO:0000256" key="4">
    <source>
        <dbReference type="ARBA" id="ARBA00022490"/>
    </source>
</evidence>
<evidence type="ECO:0000256" key="1">
    <source>
        <dbReference type="ARBA" id="ARBA00004496"/>
    </source>
</evidence>
<dbReference type="GO" id="GO:0000049">
    <property type="term" value="F:tRNA binding"/>
    <property type="evidence" value="ECO:0007669"/>
    <property type="project" value="TreeGrafter"/>
</dbReference>
<dbReference type="Pfam" id="PF01300">
    <property type="entry name" value="Sua5_yciO_yrdC"/>
    <property type="match status" value="1"/>
</dbReference>
<dbReference type="Gene3D" id="3.90.870.10">
    <property type="entry name" value="DHBP synthase"/>
    <property type="match status" value="1"/>
</dbReference>
<evidence type="ECO:0000256" key="7">
    <source>
        <dbReference type="ARBA" id="ARBA00022695"/>
    </source>
</evidence>
<keyword evidence="8" id="KW-0547">Nucleotide-binding</keyword>
<dbReference type="PROSITE" id="PS51163">
    <property type="entry name" value="YRDC"/>
    <property type="match status" value="1"/>
</dbReference>
<dbReference type="InterPro" id="IPR006070">
    <property type="entry name" value="Sua5-like_dom"/>
</dbReference>
<evidence type="ECO:0000256" key="2">
    <source>
        <dbReference type="ARBA" id="ARBA00007663"/>
    </source>
</evidence>
<dbReference type="GO" id="GO:0005737">
    <property type="term" value="C:cytoplasm"/>
    <property type="evidence" value="ECO:0007669"/>
    <property type="project" value="UniProtKB-SubCell"/>
</dbReference>
<proteinExistence type="inferred from homology"/>
<evidence type="ECO:0000256" key="3">
    <source>
        <dbReference type="ARBA" id="ARBA00012584"/>
    </source>
</evidence>
<dbReference type="RefSeq" id="WP_101443503.1">
    <property type="nucleotide sequence ID" value="NZ_PJMU01000001.1"/>
</dbReference>
<dbReference type="EC" id="2.7.7.87" evidence="3"/>
<dbReference type="GO" id="GO:0006450">
    <property type="term" value="P:regulation of translational fidelity"/>
    <property type="evidence" value="ECO:0007669"/>
    <property type="project" value="TreeGrafter"/>
</dbReference>
<comment type="catalytic activity">
    <reaction evidence="11">
        <text>L-threonine + hydrogencarbonate + ATP = L-threonylcarbamoyladenylate + diphosphate + H2O</text>
        <dbReference type="Rhea" id="RHEA:36407"/>
        <dbReference type="ChEBI" id="CHEBI:15377"/>
        <dbReference type="ChEBI" id="CHEBI:17544"/>
        <dbReference type="ChEBI" id="CHEBI:30616"/>
        <dbReference type="ChEBI" id="CHEBI:33019"/>
        <dbReference type="ChEBI" id="CHEBI:57926"/>
        <dbReference type="ChEBI" id="CHEBI:73682"/>
        <dbReference type="EC" id="2.7.7.87"/>
    </reaction>
</comment>
<evidence type="ECO:0000256" key="8">
    <source>
        <dbReference type="ARBA" id="ARBA00022741"/>
    </source>
</evidence>
<dbReference type="GO" id="GO:0061710">
    <property type="term" value="F:L-threonylcarbamoyladenylate synthase"/>
    <property type="evidence" value="ECO:0007669"/>
    <property type="project" value="UniProtKB-EC"/>
</dbReference>
<evidence type="ECO:0000256" key="10">
    <source>
        <dbReference type="ARBA" id="ARBA00029774"/>
    </source>
</evidence>
<comment type="similarity">
    <text evidence="2">Belongs to the SUA5 family.</text>
</comment>
<dbReference type="NCBIfam" id="TIGR00057">
    <property type="entry name" value="L-threonylcarbamoyladenylate synthase"/>
    <property type="match status" value="1"/>
</dbReference>
<dbReference type="AlphaFoldDB" id="A0A2N3V417"/>
<comment type="caution">
    <text evidence="13">The sequence shown here is derived from an EMBL/GenBank/DDBJ whole genome shotgun (WGS) entry which is preliminary data.</text>
</comment>